<keyword evidence="2" id="KW-1185">Reference proteome</keyword>
<evidence type="ECO:0000313" key="2">
    <source>
        <dbReference type="Proteomes" id="UP000176998"/>
    </source>
</evidence>
<dbReference type="Proteomes" id="UP000176998">
    <property type="component" value="Unassembled WGS sequence"/>
</dbReference>
<accession>A0A1G4AMH3</accession>
<dbReference type="GeneID" id="34567580"/>
<gene>
    <name evidence="1" type="ORF">CORC01_14460</name>
</gene>
<sequence>MASGFAPVLVCFVHAHHRTQTHTHTHILTLTRTQSEAKGTREVEYPSLRVSTMQNLMHGNI</sequence>
<reference evidence="1 2" key="1">
    <citation type="submission" date="2016-09" db="EMBL/GenBank/DDBJ databases">
        <authorList>
            <person name="Capua I."/>
            <person name="De Benedictis P."/>
            <person name="Joannis T."/>
            <person name="Lombin L.H."/>
            <person name="Cattoli G."/>
        </authorList>
    </citation>
    <scope>NUCLEOTIDE SEQUENCE [LARGE SCALE GENOMIC DNA]</scope>
    <source>
        <strain evidence="1 2">IMI 309357</strain>
    </source>
</reference>
<dbReference type="RefSeq" id="XP_022467421.1">
    <property type="nucleotide sequence ID" value="XM_022626070.1"/>
</dbReference>
<evidence type="ECO:0000313" key="1">
    <source>
        <dbReference type="EMBL" id="OHE90243.1"/>
    </source>
</evidence>
<dbReference type="AlphaFoldDB" id="A0A1G4AMH3"/>
<name>A0A1G4AMH3_9PEZI</name>
<comment type="caution">
    <text evidence="1">The sequence shown here is derived from an EMBL/GenBank/DDBJ whole genome shotgun (WGS) entry which is preliminary data.</text>
</comment>
<proteinExistence type="predicted"/>
<organism evidence="1 2">
    <name type="scientific">Colletotrichum orchidophilum</name>
    <dbReference type="NCBI Taxonomy" id="1209926"/>
    <lineage>
        <taxon>Eukaryota</taxon>
        <taxon>Fungi</taxon>
        <taxon>Dikarya</taxon>
        <taxon>Ascomycota</taxon>
        <taxon>Pezizomycotina</taxon>
        <taxon>Sordariomycetes</taxon>
        <taxon>Hypocreomycetidae</taxon>
        <taxon>Glomerellales</taxon>
        <taxon>Glomerellaceae</taxon>
        <taxon>Colletotrichum</taxon>
    </lineage>
</organism>
<protein>
    <submittedName>
        <fullName evidence="1">Uncharacterized protein</fullName>
    </submittedName>
</protein>
<dbReference type="EMBL" id="MJBS01000301">
    <property type="protein sequence ID" value="OHE90243.1"/>
    <property type="molecule type" value="Genomic_DNA"/>
</dbReference>